<dbReference type="Proteomes" id="UP001250214">
    <property type="component" value="Unassembled WGS sequence"/>
</dbReference>
<comment type="caution">
    <text evidence="1">The sequence shown here is derived from an EMBL/GenBank/DDBJ whole genome shotgun (WGS) entry which is preliminary data.</text>
</comment>
<dbReference type="EMBL" id="JAVLVT010000004">
    <property type="protein sequence ID" value="MDS1270766.1"/>
    <property type="molecule type" value="Genomic_DNA"/>
</dbReference>
<sequence>MAPPPRATVRYRANNGPQRTVHWGADVQGVAPDLALGLLREGDPTPDLFEIAGACFAVDRAVPRPDPRNWRWGGSEWSRRLQLHIPVRQPEFWQEQRALLERLLTWLTDDDWSLEFTQGAPSYQQTAIRPPPEDEPHTLLFSGGLDSTAGLARLHAEHSRAPLRLASVVTNDRMRNQQKQALNSLYGSTHPDWFPFRLNLVGAKDDPSRAPDSTARTRGFLFLSAGVTTALAHGGTNLDVYENGTGAVNLALSRGQVGAQAARAVHPRTLKLMSQLASRVLRHGAPSLSPRRFHITNPAADTTKAELICNVPEFAWPALHTSVSCDSAFTHGEGGHCGWCSSCVLRRQAMAVAGHVQAPPLGKPPQAKRDHTAAMLWQVGRLRHTFAGGPSWQRLLTEFPDVLCVPGATTPQVQRSLMRLLGAYLREWDQPGVAEAVGFDF</sequence>
<dbReference type="SUPFAM" id="SSF52402">
    <property type="entry name" value="Adenine nucleotide alpha hydrolases-like"/>
    <property type="match status" value="1"/>
</dbReference>
<dbReference type="Gene3D" id="3.40.50.620">
    <property type="entry name" value="HUPs"/>
    <property type="match status" value="1"/>
</dbReference>
<dbReference type="Pfam" id="PF06508">
    <property type="entry name" value="QueC"/>
    <property type="match status" value="1"/>
</dbReference>
<accession>A0ABU2H639</accession>
<organism evidence="1 2">
    <name type="scientific">Lipingzhangella rawalii</name>
    <dbReference type="NCBI Taxonomy" id="2055835"/>
    <lineage>
        <taxon>Bacteria</taxon>
        <taxon>Bacillati</taxon>
        <taxon>Actinomycetota</taxon>
        <taxon>Actinomycetes</taxon>
        <taxon>Streptosporangiales</taxon>
        <taxon>Nocardiopsidaceae</taxon>
        <taxon>Lipingzhangella</taxon>
    </lineage>
</organism>
<dbReference type="InterPro" id="IPR014729">
    <property type="entry name" value="Rossmann-like_a/b/a_fold"/>
</dbReference>
<reference evidence="2" key="1">
    <citation type="submission" date="2023-07" db="EMBL/GenBank/DDBJ databases">
        <title>Novel species in the genus Lipingzhangella isolated from Sambhar Salt Lake.</title>
        <authorList>
            <person name="Jiya N."/>
            <person name="Kajale S."/>
            <person name="Sharma A."/>
        </authorList>
    </citation>
    <scope>NUCLEOTIDE SEQUENCE [LARGE SCALE GENOMIC DNA]</scope>
    <source>
        <strain evidence="2">LS1_29</strain>
    </source>
</reference>
<protein>
    <submittedName>
        <fullName evidence="1">7-cyano-7-deazaguanine synthase</fullName>
        <ecNumber evidence="1">6.3.4.20</ecNumber>
    </submittedName>
</protein>
<dbReference type="EC" id="6.3.4.20" evidence="1"/>
<evidence type="ECO:0000313" key="1">
    <source>
        <dbReference type="EMBL" id="MDS1270766.1"/>
    </source>
</evidence>
<dbReference type="RefSeq" id="WP_310912314.1">
    <property type="nucleotide sequence ID" value="NZ_JAVLVT010000004.1"/>
</dbReference>
<dbReference type="InterPro" id="IPR018317">
    <property type="entry name" value="QueC"/>
</dbReference>
<proteinExistence type="predicted"/>
<name>A0ABU2H639_9ACTN</name>
<keyword evidence="2" id="KW-1185">Reference proteome</keyword>
<evidence type="ECO:0000313" key="2">
    <source>
        <dbReference type="Proteomes" id="UP001250214"/>
    </source>
</evidence>
<keyword evidence="1" id="KW-0436">Ligase</keyword>
<dbReference type="GO" id="GO:0016874">
    <property type="term" value="F:ligase activity"/>
    <property type="evidence" value="ECO:0007669"/>
    <property type="project" value="UniProtKB-KW"/>
</dbReference>
<gene>
    <name evidence="1" type="ORF">RIF23_10685</name>
</gene>